<feature type="domain" description="BTB" evidence="6">
    <location>
        <begin position="33"/>
        <end position="99"/>
    </location>
</feature>
<feature type="region of interest" description="Disordered" evidence="5">
    <location>
        <begin position="280"/>
        <end position="306"/>
    </location>
</feature>
<feature type="region of interest" description="Disordered" evidence="5">
    <location>
        <begin position="119"/>
        <end position="172"/>
    </location>
</feature>
<reference evidence="8" key="1">
    <citation type="submission" date="2019-08" db="EMBL/GenBank/DDBJ databases">
        <title>The genome of the North American firefly Photinus pyralis.</title>
        <authorList>
            <consortium name="Photinus pyralis genome working group"/>
            <person name="Fallon T.R."/>
            <person name="Sander Lower S.E."/>
            <person name="Weng J.-K."/>
        </authorList>
    </citation>
    <scope>NUCLEOTIDE SEQUENCE</scope>
    <source>
        <strain evidence="8">TRF0915ILg1</strain>
        <tissue evidence="8">Whole body</tissue>
    </source>
</reference>
<accession>A0A8K0C9V9</accession>
<organism evidence="8 9">
    <name type="scientific">Ignelater luminosus</name>
    <name type="common">Cucubano</name>
    <name type="synonym">Pyrophorus luminosus</name>
    <dbReference type="NCBI Taxonomy" id="2038154"/>
    <lineage>
        <taxon>Eukaryota</taxon>
        <taxon>Metazoa</taxon>
        <taxon>Ecdysozoa</taxon>
        <taxon>Arthropoda</taxon>
        <taxon>Hexapoda</taxon>
        <taxon>Insecta</taxon>
        <taxon>Pterygota</taxon>
        <taxon>Neoptera</taxon>
        <taxon>Endopterygota</taxon>
        <taxon>Coleoptera</taxon>
        <taxon>Polyphaga</taxon>
        <taxon>Elateriformia</taxon>
        <taxon>Elateroidea</taxon>
        <taxon>Elateridae</taxon>
        <taxon>Agrypninae</taxon>
        <taxon>Pyrophorini</taxon>
        <taxon>Ignelater</taxon>
    </lineage>
</organism>
<dbReference type="PANTHER" id="PTHR23110">
    <property type="entry name" value="BTB DOMAIN TRANSCRIPTION FACTOR"/>
    <property type="match status" value="1"/>
</dbReference>
<feature type="domain" description="HTH psq-type" evidence="7">
    <location>
        <begin position="355"/>
        <end position="406"/>
    </location>
</feature>
<proteinExistence type="predicted"/>
<dbReference type="EMBL" id="VTPC01091072">
    <property type="protein sequence ID" value="KAF2879790.1"/>
    <property type="molecule type" value="Genomic_DNA"/>
</dbReference>
<keyword evidence="2 4" id="KW-0238">DNA-binding</keyword>
<dbReference type="Gene3D" id="1.10.10.60">
    <property type="entry name" value="Homeodomain-like"/>
    <property type="match status" value="1"/>
</dbReference>
<dbReference type="PANTHER" id="PTHR23110:SF105">
    <property type="entry name" value="RIBBON, ISOFORM C"/>
    <property type="match status" value="1"/>
</dbReference>
<dbReference type="InterPro" id="IPR051095">
    <property type="entry name" value="Dros_DevTransReg"/>
</dbReference>
<evidence type="ECO:0000256" key="2">
    <source>
        <dbReference type="ARBA" id="ARBA00023125"/>
    </source>
</evidence>
<dbReference type="InterPro" id="IPR007889">
    <property type="entry name" value="HTH_Psq"/>
</dbReference>
<dbReference type="Proteomes" id="UP000801492">
    <property type="component" value="Unassembled WGS sequence"/>
</dbReference>
<name>A0A8K0C9V9_IGNLU</name>
<dbReference type="AlphaFoldDB" id="A0A8K0C9V9"/>
<feature type="compositionally biased region" description="Basic and acidic residues" evidence="5">
    <location>
        <begin position="522"/>
        <end position="536"/>
    </location>
</feature>
<dbReference type="InterPro" id="IPR009057">
    <property type="entry name" value="Homeodomain-like_sf"/>
</dbReference>
<dbReference type="GO" id="GO:0003677">
    <property type="term" value="F:DNA binding"/>
    <property type="evidence" value="ECO:0007669"/>
    <property type="project" value="UniProtKB-UniRule"/>
</dbReference>
<dbReference type="CDD" id="cd18315">
    <property type="entry name" value="BTB_POZ_BAB-like"/>
    <property type="match status" value="1"/>
</dbReference>
<feature type="compositionally biased region" description="Polar residues" evidence="5">
    <location>
        <begin position="327"/>
        <end position="343"/>
    </location>
</feature>
<dbReference type="SUPFAM" id="SSF46689">
    <property type="entry name" value="Homeodomain-like"/>
    <property type="match status" value="1"/>
</dbReference>
<feature type="compositionally biased region" description="Low complexity" evidence="5">
    <location>
        <begin position="155"/>
        <end position="165"/>
    </location>
</feature>
<feature type="DNA-binding region" description="H-T-H motif" evidence="4">
    <location>
        <begin position="382"/>
        <end position="402"/>
    </location>
</feature>
<feature type="compositionally biased region" description="Basic and acidic residues" evidence="5">
    <location>
        <begin position="280"/>
        <end position="302"/>
    </location>
</feature>
<dbReference type="GO" id="GO:0006357">
    <property type="term" value="P:regulation of transcription by RNA polymerase II"/>
    <property type="evidence" value="ECO:0007669"/>
    <property type="project" value="TreeGrafter"/>
</dbReference>
<dbReference type="InterPro" id="IPR000210">
    <property type="entry name" value="BTB/POZ_dom"/>
</dbReference>
<dbReference type="Gene3D" id="3.30.710.10">
    <property type="entry name" value="Potassium Channel Kv1.1, Chain A"/>
    <property type="match status" value="1"/>
</dbReference>
<evidence type="ECO:0000259" key="6">
    <source>
        <dbReference type="PROSITE" id="PS50097"/>
    </source>
</evidence>
<feature type="compositionally biased region" description="Polar residues" evidence="5">
    <location>
        <begin position="142"/>
        <end position="154"/>
    </location>
</feature>
<evidence type="ECO:0000256" key="5">
    <source>
        <dbReference type="SAM" id="MobiDB-lite"/>
    </source>
</evidence>
<dbReference type="OrthoDB" id="10261408at2759"/>
<dbReference type="InterPro" id="IPR011333">
    <property type="entry name" value="SKP1/BTB/POZ_sf"/>
</dbReference>
<evidence type="ECO:0000256" key="1">
    <source>
        <dbReference type="ARBA" id="ARBA00004123"/>
    </source>
</evidence>
<evidence type="ECO:0000256" key="4">
    <source>
        <dbReference type="PROSITE-ProRule" id="PRU00320"/>
    </source>
</evidence>
<feature type="region of interest" description="Disordered" evidence="5">
    <location>
        <begin position="484"/>
        <end position="565"/>
    </location>
</feature>
<dbReference type="FunFam" id="1.10.10.60:FF:000019">
    <property type="entry name" value="Ligand-dependent corepressor isoform 1"/>
    <property type="match status" value="1"/>
</dbReference>
<comment type="caution">
    <text evidence="8">The sequence shown here is derived from an EMBL/GenBank/DDBJ whole genome shotgun (WGS) entry which is preliminary data.</text>
</comment>
<feature type="region of interest" description="Disordered" evidence="5">
    <location>
        <begin position="321"/>
        <end position="343"/>
    </location>
</feature>
<sequence>MGSAAQQYCLRWNNHRSNLLTVFDELLQNEAFTDVTLVCDGASPIKCHKIVLAACSPYFQNLFTNLSCKHPVVVFKDVKYSEIKAILEYMYRGEVNVAHDELSALLKVAETLKVKGLVEENRGSEHSSLHSRDDEPIPQHSPPNITTSSNIQTAHSSSNNSPPHSTSGISFTKSPYMYGKSSSLDRNSRMNLPMWAVPGLPLTHHPSSVPSQNHPHTAATAAAAMLNSCYEASNSDMSPLKMKKLSSLLMNRDTPILRTVLGQGQGDPSQPVSLVCHADSRDSIHSNGSEKARTEKHMKNEPLEDAQSPYTDLTIMEDEEKSKLAMPSSSPQSHPSDMRSISSGIATYVPPQPHKPEWKRYKQYTRQDILSAIEAVRNGMSALQAAKSYGVPSRTLYDKVKKLGITTSRPFKRGSNGSSACFPYRMSGTGSPYHGHLSENDDPTVNNHSALLEASTFLHHALDGRGPEERDALIAMAATAAAHAAVSHSSSPPNQEIPRSPSPSMMKYMHHNSMTPSPAPGSEHHHSETNGSSERERDDDEDQVEDLSVGRKQESRVIMPPMNQVSTIIKKEEKLKDTLREETRLEVSMEEVE</sequence>
<dbReference type="PROSITE" id="PS50097">
    <property type="entry name" value="BTB"/>
    <property type="match status" value="1"/>
</dbReference>
<evidence type="ECO:0000259" key="7">
    <source>
        <dbReference type="PROSITE" id="PS50960"/>
    </source>
</evidence>
<protein>
    <submittedName>
        <fullName evidence="8">Uncharacterized protein</fullName>
    </submittedName>
</protein>
<evidence type="ECO:0000313" key="8">
    <source>
        <dbReference type="EMBL" id="KAF2879790.1"/>
    </source>
</evidence>
<evidence type="ECO:0000313" key="9">
    <source>
        <dbReference type="Proteomes" id="UP000801492"/>
    </source>
</evidence>
<gene>
    <name evidence="8" type="ORF">ILUMI_26382</name>
</gene>
<dbReference type="SUPFAM" id="SSF54695">
    <property type="entry name" value="POZ domain"/>
    <property type="match status" value="1"/>
</dbReference>
<comment type="subcellular location">
    <subcellularLocation>
        <location evidence="1 4">Nucleus</location>
    </subcellularLocation>
</comment>
<dbReference type="Pfam" id="PF00651">
    <property type="entry name" value="BTB"/>
    <property type="match status" value="1"/>
</dbReference>
<evidence type="ECO:0000256" key="3">
    <source>
        <dbReference type="ARBA" id="ARBA00023242"/>
    </source>
</evidence>
<keyword evidence="9" id="KW-1185">Reference proteome</keyword>
<keyword evidence="3 4" id="KW-0539">Nucleus</keyword>
<dbReference type="SMART" id="SM00225">
    <property type="entry name" value="BTB"/>
    <property type="match status" value="1"/>
</dbReference>
<dbReference type="GO" id="GO:0005634">
    <property type="term" value="C:nucleus"/>
    <property type="evidence" value="ECO:0007669"/>
    <property type="project" value="UniProtKB-SubCell"/>
</dbReference>
<feature type="compositionally biased region" description="Basic and acidic residues" evidence="5">
    <location>
        <begin position="119"/>
        <end position="137"/>
    </location>
</feature>
<dbReference type="Pfam" id="PF05225">
    <property type="entry name" value="HTH_psq"/>
    <property type="match status" value="1"/>
</dbReference>
<dbReference type="PROSITE" id="PS50960">
    <property type="entry name" value="HTH_PSQ"/>
    <property type="match status" value="1"/>
</dbReference>